<organism evidence="1 2">
    <name type="scientific">Cohaesibacter celericrescens</name>
    <dbReference type="NCBI Taxonomy" id="2067669"/>
    <lineage>
        <taxon>Bacteria</taxon>
        <taxon>Pseudomonadati</taxon>
        <taxon>Pseudomonadota</taxon>
        <taxon>Alphaproteobacteria</taxon>
        <taxon>Hyphomicrobiales</taxon>
        <taxon>Cohaesibacteraceae</taxon>
    </lineage>
</organism>
<dbReference type="Pfam" id="PF06258">
    <property type="entry name" value="Mito_fiss_Elm1"/>
    <property type="match status" value="1"/>
</dbReference>
<accession>A0A2N5XXC3</accession>
<dbReference type="EMBL" id="PKUQ01000001">
    <property type="protein sequence ID" value="PLW79117.1"/>
    <property type="molecule type" value="Genomic_DNA"/>
</dbReference>
<dbReference type="Proteomes" id="UP000234881">
    <property type="component" value="Unassembled WGS sequence"/>
</dbReference>
<name>A0A2N5XXC3_9HYPH</name>
<comment type="caution">
    <text evidence="1">The sequence shown here is derived from an EMBL/GenBank/DDBJ whole genome shotgun (WGS) entry which is preliminary data.</text>
</comment>
<keyword evidence="2" id="KW-1185">Reference proteome</keyword>
<sequence length="324" mass="35968">MKENSVTADGERKIWLLSDGKAGDENQCLGVAERLGGDIEIRHVNPSKFWAMAMPWGPIPFADHPDRETSPLHGHFPDVAIASGRRAVSYLRTLKKASPQTLTVFLKDPRTNSLNADLIWVPFHDARRGKNVMATLTGPHRVTTEVLRHARTTGPQALHHLPGPSVSLILGGDTAKEQFGKAASRRLARYLSDVLPSHFSVMVTPSRRTPDHLMAAVRQALQGRPHWIWDGEGENPYFTMMALADAIIVTADSHSMLSDVLATSVPVYIFEPDAYPEKLKRTIDQLVQQPWVQRLDGPLETGDRAPIDATELIADEIRHLLKDT</sequence>
<dbReference type="InterPro" id="IPR009367">
    <property type="entry name" value="Elm1-like"/>
</dbReference>
<reference evidence="1 2" key="1">
    <citation type="submission" date="2018-01" db="EMBL/GenBank/DDBJ databases">
        <title>The draft genome sequence of Cohaesibacter sp. H1304.</title>
        <authorList>
            <person name="Wang N.-N."/>
            <person name="Du Z.-J."/>
        </authorList>
    </citation>
    <scope>NUCLEOTIDE SEQUENCE [LARGE SCALE GENOMIC DNA]</scope>
    <source>
        <strain evidence="1 2">H1304</strain>
    </source>
</reference>
<dbReference type="AlphaFoldDB" id="A0A2N5XXC3"/>
<gene>
    <name evidence="1" type="ORF">C0081_02490</name>
</gene>
<evidence type="ECO:0000313" key="2">
    <source>
        <dbReference type="Proteomes" id="UP000234881"/>
    </source>
</evidence>
<proteinExistence type="predicted"/>
<dbReference type="PANTHER" id="PTHR33986">
    <property type="entry name" value="OS02G0535700 PROTEIN"/>
    <property type="match status" value="1"/>
</dbReference>
<evidence type="ECO:0000313" key="1">
    <source>
        <dbReference type="EMBL" id="PLW79117.1"/>
    </source>
</evidence>
<dbReference type="PANTHER" id="PTHR33986:SF15">
    <property type="entry name" value="MITOCHONDRIAL FISSION PROTEIN ELM1"/>
    <property type="match status" value="1"/>
</dbReference>
<dbReference type="OrthoDB" id="272235at2"/>
<protein>
    <submittedName>
        <fullName evidence="1">Nucleoside-diphosphate sugar epimerase</fullName>
    </submittedName>
</protein>